<dbReference type="GO" id="GO:0009306">
    <property type="term" value="P:protein secretion"/>
    <property type="evidence" value="ECO:0007669"/>
    <property type="project" value="UniProtKB-UniRule"/>
</dbReference>
<dbReference type="Proteomes" id="UP000239863">
    <property type="component" value="Unassembled WGS sequence"/>
</dbReference>
<dbReference type="RefSeq" id="WP_104409697.1">
    <property type="nucleotide sequence ID" value="NZ_PTIS01000006.1"/>
</dbReference>
<evidence type="ECO:0000256" key="5">
    <source>
        <dbReference type="ARBA" id="ARBA00022927"/>
    </source>
</evidence>
<dbReference type="GO" id="GO:0008320">
    <property type="term" value="F:protein transmembrane transporter activity"/>
    <property type="evidence" value="ECO:0007669"/>
    <property type="project" value="UniProtKB-UniRule"/>
</dbReference>
<comment type="subunit">
    <text evidence="9">Component of the Sec protein translocase complex. Heterotrimer consisting of SecY, SecE and SecG subunits. The heterotrimers can form oligomers, although 1 heterotrimer is thought to be able to translocate proteins. Interacts with the ribosome. Interacts with SecDF, and other proteins may be involved. Interacts with SecA.</text>
</comment>
<evidence type="ECO:0000313" key="11">
    <source>
        <dbReference type="Proteomes" id="UP000239863"/>
    </source>
</evidence>
<comment type="function">
    <text evidence="9">Essential subunit of the Sec protein translocation channel SecYEG. Clamps together the 2 halves of SecY. May contact the channel plug during translocation.</text>
</comment>
<organism evidence="10 11">
    <name type="scientific">Clostridium algidicarnis DSM 15099</name>
    <dbReference type="NCBI Taxonomy" id="1121295"/>
    <lineage>
        <taxon>Bacteria</taxon>
        <taxon>Bacillati</taxon>
        <taxon>Bacillota</taxon>
        <taxon>Clostridia</taxon>
        <taxon>Eubacteriales</taxon>
        <taxon>Clostridiaceae</taxon>
        <taxon>Clostridium</taxon>
    </lineage>
</organism>
<dbReference type="EMBL" id="PTIS01000006">
    <property type="protein sequence ID" value="PPK48515.1"/>
    <property type="molecule type" value="Genomic_DNA"/>
</dbReference>
<evidence type="ECO:0000256" key="6">
    <source>
        <dbReference type="ARBA" id="ARBA00022989"/>
    </source>
</evidence>
<dbReference type="InterPro" id="IPR005807">
    <property type="entry name" value="SecE_bac"/>
</dbReference>
<keyword evidence="5 9" id="KW-0653">Protein transport</keyword>
<comment type="subcellular location">
    <subcellularLocation>
        <location evidence="9">Cell membrane</location>
        <topology evidence="9">Single-pass membrane protein</topology>
    </subcellularLocation>
    <subcellularLocation>
        <location evidence="1">Membrane</location>
    </subcellularLocation>
</comment>
<keyword evidence="6 9" id="KW-1133">Transmembrane helix</keyword>
<evidence type="ECO:0000256" key="9">
    <source>
        <dbReference type="HAMAP-Rule" id="MF_00422"/>
    </source>
</evidence>
<dbReference type="PANTHER" id="PTHR33910">
    <property type="entry name" value="PROTEIN TRANSLOCASE SUBUNIT SECE"/>
    <property type="match status" value="1"/>
</dbReference>
<evidence type="ECO:0000256" key="3">
    <source>
        <dbReference type="ARBA" id="ARBA00022475"/>
    </source>
</evidence>
<evidence type="ECO:0000313" key="10">
    <source>
        <dbReference type="EMBL" id="PPK48515.1"/>
    </source>
</evidence>
<keyword evidence="4 9" id="KW-0812">Transmembrane</keyword>
<dbReference type="GO" id="GO:0005886">
    <property type="term" value="C:plasma membrane"/>
    <property type="evidence" value="ECO:0007669"/>
    <property type="project" value="UniProtKB-SubCell"/>
</dbReference>
<dbReference type="HAMAP" id="MF_00422">
    <property type="entry name" value="SecE"/>
    <property type="match status" value="1"/>
</dbReference>
<protein>
    <recommendedName>
        <fullName evidence="9">Protein translocase subunit SecE</fullName>
    </recommendedName>
</protein>
<gene>
    <name evidence="9" type="primary">secE</name>
    <name evidence="10" type="ORF">BD821_10636</name>
</gene>
<dbReference type="InterPro" id="IPR038379">
    <property type="entry name" value="SecE_sf"/>
</dbReference>
<sequence length="78" mass="8990">MAVDEKNKVVKSTDSKAKHKTSFLKEVKSEFSRITWPSKEDVKKAFLAVVGFCFLYIVFIGAVDLLFKNLFKLIFKLK</sequence>
<comment type="similarity">
    <text evidence="9">Belongs to the SecE/SEC61-gamma family.</text>
</comment>
<keyword evidence="3 9" id="KW-1003">Cell membrane</keyword>
<dbReference type="InterPro" id="IPR001901">
    <property type="entry name" value="Translocase_SecE/Sec61-g"/>
</dbReference>
<feature type="transmembrane region" description="Helical" evidence="9">
    <location>
        <begin position="45"/>
        <end position="67"/>
    </location>
</feature>
<proteinExistence type="inferred from homology"/>
<evidence type="ECO:0000256" key="2">
    <source>
        <dbReference type="ARBA" id="ARBA00022448"/>
    </source>
</evidence>
<dbReference type="Pfam" id="PF00584">
    <property type="entry name" value="SecE"/>
    <property type="match status" value="1"/>
</dbReference>
<dbReference type="STRING" id="37659.GCA_000703125_00727"/>
<name>A0A2S6FYF7_9CLOT</name>
<keyword evidence="8 9" id="KW-0472">Membrane</keyword>
<evidence type="ECO:0000256" key="1">
    <source>
        <dbReference type="ARBA" id="ARBA00004370"/>
    </source>
</evidence>
<evidence type="ECO:0000256" key="7">
    <source>
        <dbReference type="ARBA" id="ARBA00023010"/>
    </source>
</evidence>
<evidence type="ECO:0000256" key="8">
    <source>
        <dbReference type="ARBA" id="ARBA00023136"/>
    </source>
</evidence>
<reference evidence="10 11" key="1">
    <citation type="submission" date="2018-02" db="EMBL/GenBank/DDBJ databases">
        <title>Genomic Encyclopedia of Archaeal and Bacterial Type Strains, Phase II (KMG-II): from individual species to whole genera.</title>
        <authorList>
            <person name="Goeker M."/>
        </authorList>
    </citation>
    <scope>NUCLEOTIDE SEQUENCE [LARGE SCALE GENOMIC DNA]</scope>
    <source>
        <strain evidence="10 11">DSM 15099</strain>
    </source>
</reference>
<accession>A0A2S6FYF7</accession>
<dbReference type="GO" id="GO:0006605">
    <property type="term" value="P:protein targeting"/>
    <property type="evidence" value="ECO:0007669"/>
    <property type="project" value="UniProtKB-UniRule"/>
</dbReference>
<comment type="caution">
    <text evidence="10">The sequence shown here is derived from an EMBL/GenBank/DDBJ whole genome shotgun (WGS) entry which is preliminary data.</text>
</comment>
<dbReference type="OrthoDB" id="9799073at2"/>
<evidence type="ECO:0000256" key="4">
    <source>
        <dbReference type="ARBA" id="ARBA00022692"/>
    </source>
</evidence>
<dbReference type="AlphaFoldDB" id="A0A2S6FYF7"/>
<dbReference type="PANTHER" id="PTHR33910:SF1">
    <property type="entry name" value="PROTEIN TRANSLOCASE SUBUNIT SECE"/>
    <property type="match status" value="1"/>
</dbReference>
<keyword evidence="2 9" id="KW-0813">Transport</keyword>
<dbReference type="NCBIfam" id="TIGR00964">
    <property type="entry name" value="secE_bact"/>
    <property type="match status" value="1"/>
</dbReference>
<dbReference type="GO" id="GO:0065002">
    <property type="term" value="P:intracellular protein transmembrane transport"/>
    <property type="evidence" value="ECO:0007669"/>
    <property type="project" value="UniProtKB-UniRule"/>
</dbReference>
<keyword evidence="7 9" id="KW-0811">Translocation</keyword>
<dbReference type="Gene3D" id="1.20.5.1030">
    <property type="entry name" value="Preprotein translocase secy subunit"/>
    <property type="match status" value="1"/>
</dbReference>
<dbReference type="GO" id="GO:0043952">
    <property type="term" value="P:protein transport by the Sec complex"/>
    <property type="evidence" value="ECO:0007669"/>
    <property type="project" value="UniProtKB-UniRule"/>
</dbReference>